<dbReference type="NCBIfam" id="NF040982">
    <property type="entry name" value="ComGD"/>
    <property type="match status" value="1"/>
</dbReference>
<gene>
    <name evidence="2" type="ORF">J4854_01150</name>
</gene>
<dbReference type="Proteomes" id="UP000676511">
    <property type="component" value="Chromosome"/>
</dbReference>
<keyword evidence="1" id="KW-0812">Transmembrane</keyword>
<dbReference type="InterPro" id="IPR016785">
    <property type="entry name" value="ComGD"/>
</dbReference>
<reference evidence="2 3" key="1">
    <citation type="submission" date="2021-03" db="EMBL/GenBank/DDBJ databases">
        <title>Human Oral Microbial Genomes.</title>
        <authorList>
            <person name="Johnston C.D."/>
            <person name="Chen T."/>
            <person name="Dewhirst F.E."/>
        </authorList>
    </citation>
    <scope>NUCLEOTIDE SEQUENCE [LARGE SCALE GENOMIC DNA]</scope>
    <source>
        <strain evidence="2 3">CCUG 66490</strain>
    </source>
</reference>
<keyword evidence="1" id="KW-1133">Transmembrane helix</keyword>
<name>A0ABX7XML2_9STRE</name>
<accession>A0ABX7XML2</accession>
<sequence length="144" mass="16189">MRKIVEKHVRLQIKAFTLVETLLTLMIVSFIYMGLTGSVKTSFQQVEEKVFFAEFEHLYQESQKIALAKQTELDLEVSASEIRTPYQTVSIPASVSVQDPKTIQLDRAGGNSSLANLHFTTQRGVVTYQLSLGNGKIKKSIQPR</sequence>
<organism evidence="2 3">
    <name type="scientific">Streptococcus lactarius</name>
    <dbReference type="NCBI Taxonomy" id="684066"/>
    <lineage>
        <taxon>Bacteria</taxon>
        <taxon>Bacillati</taxon>
        <taxon>Bacillota</taxon>
        <taxon>Bacilli</taxon>
        <taxon>Lactobacillales</taxon>
        <taxon>Streptococcaceae</taxon>
        <taxon>Streptococcus</taxon>
    </lineage>
</organism>
<dbReference type="EMBL" id="CP072329">
    <property type="protein sequence ID" value="QUB39904.1"/>
    <property type="molecule type" value="Genomic_DNA"/>
</dbReference>
<proteinExistence type="predicted"/>
<protein>
    <submittedName>
        <fullName evidence="2">Type II secretion system protein</fullName>
    </submittedName>
</protein>
<feature type="transmembrane region" description="Helical" evidence="1">
    <location>
        <begin position="12"/>
        <end position="35"/>
    </location>
</feature>
<evidence type="ECO:0000256" key="1">
    <source>
        <dbReference type="SAM" id="Phobius"/>
    </source>
</evidence>
<keyword evidence="1" id="KW-0472">Membrane</keyword>
<evidence type="ECO:0000313" key="2">
    <source>
        <dbReference type="EMBL" id="QUB39904.1"/>
    </source>
</evidence>
<evidence type="ECO:0000313" key="3">
    <source>
        <dbReference type="Proteomes" id="UP000676511"/>
    </source>
</evidence>
<keyword evidence="3" id="KW-1185">Reference proteome</keyword>